<reference evidence="1 2" key="1">
    <citation type="submission" date="2014-04" db="EMBL/GenBank/DDBJ databases">
        <authorList>
            <consortium name="International Citrus Genome Consortium"/>
            <person name="Gmitter F."/>
            <person name="Chen C."/>
            <person name="Farmerie W."/>
            <person name="Harkins T."/>
            <person name="Desany B."/>
            <person name="Mohiuddin M."/>
            <person name="Kodira C."/>
            <person name="Borodovsky M."/>
            <person name="Lomsadze A."/>
            <person name="Burns P."/>
            <person name="Jenkins J."/>
            <person name="Prochnik S."/>
            <person name="Shu S."/>
            <person name="Chapman J."/>
            <person name="Pitluck S."/>
            <person name="Schmutz J."/>
            <person name="Rokhsar D."/>
        </authorList>
    </citation>
    <scope>NUCLEOTIDE SEQUENCE</scope>
</reference>
<evidence type="ECO:0008006" key="3">
    <source>
        <dbReference type="Google" id="ProtNLM"/>
    </source>
</evidence>
<dbReference type="AlphaFoldDB" id="A0A067DD91"/>
<dbReference type="STRING" id="2711.A0A067DD91"/>
<keyword evidence="2" id="KW-1185">Reference proteome</keyword>
<dbReference type="Proteomes" id="UP000027120">
    <property type="component" value="Unassembled WGS sequence"/>
</dbReference>
<gene>
    <name evidence="1" type="ORF">CISIN_1g034601mg</name>
</gene>
<proteinExistence type="predicted"/>
<evidence type="ECO:0000313" key="1">
    <source>
        <dbReference type="EMBL" id="KDO36987.1"/>
    </source>
</evidence>
<accession>A0A067DD91</accession>
<protein>
    <recommendedName>
        <fullName evidence="3">NB-ARC domain-containing protein</fullName>
    </recommendedName>
</protein>
<evidence type="ECO:0000313" key="2">
    <source>
        <dbReference type="Proteomes" id="UP000027120"/>
    </source>
</evidence>
<organism evidence="1 2">
    <name type="scientific">Citrus sinensis</name>
    <name type="common">Sweet orange</name>
    <name type="synonym">Citrus aurantium var. sinensis</name>
    <dbReference type="NCBI Taxonomy" id="2711"/>
    <lineage>
        <taxon>Eukaryota</taxon>
        <taxon>Viridiplantae</taxon>
        <taxon>Streptophyta</taxon>
        <taxon>Embryophyta</taxon>
        <taxon>Tracheophyta</taxon>
        <taxon>Spermatophyta</taxon>
        <taxon>Magnoliopsida</taxon>
        <taxon>eudicotyledons</taxon>
        <taxon>Gunneridae</taxon>
        <taxon>Pentapetalae</taxon>
        <taxon>rosids</taxon>
        <taxon>malvids</taxon>
        <taxon>Sapindales</taxon>
        <taxon>Rutaceae</taxon>
        <taxon>Aurantioideae</taxon>
        <taxon>Citrus</taxon>
    </lineage>
</organism>
<dbReference type="EMBL" id="KK792327">
    <property type="protein sequence ID" value="KDO36987.1"/>
    <property type="molecule type" value="Genomic_DNA"/>
</dbReference>
<name>A0A067DD91_CITSI</name>
<sequence>MPDIRELVIGPCPLLMEIPIGIEHLKYLKLLVFSCMVKQVYYMTKDENWEKVTEHIPDVLFTFLEAGKWFYCRKEDLSSLFPEYVERIC</sequence>